<dbReference type="SUPFAM" id="SSF54001">
    <property type="entry name" value="Cysteine proteinases"/>
    <property type="match status" value="1"/>
</dbReference>
<accession>A0A8D9EPG3</accession>
<dbReference type="AlphaFoldDB" id="A0A8D9EPG3"/>
<name>A0A8D9EPG3_9HEMI</name>
<evidence type="ECO:0000313" key="1">
    <source>
        <dbReference type="EMBL" id="CAG6761578.1"/>
    </source>
</evidence>
<dbReference type="EMBL" id="HBUF01559407">
    <property type="protein sequence ID" value="CAG6761555.1"/>
    <property type="molecule type" value="Transcribed_RNA"/>
</dbReference>
<dbReference type="InterPro" id="IPR038765">
    <property type="entry name" value="Papain-like_cys_pep_sf"/>
</dbReference>
<sequence length="105" mass="12245">MNKIPHFRGVFCLDEIPKKPGKYEIGVVNLDKSQNRGTHWCAYVKKDNTVYYYDSFGNLRPPLELKTYLTHSKILYNYDTDQKYGSVNCGHLCLKFIKETSGKIF</sequence>
<protein>
    <recommendedName>
        <fullName evidence="2">Ubiquitin-like protease family profile domain-containing protein</fullName>
    </recommendedName>
</protein>
<reference evidence="1" key="1">
    <citation type="submission" date="2021-05" db="EMBL/GenBank/DDBJ databases">
        <authorList>
            <person name="Alioto T."/>
            <person name="Alioto T."/>
            <person name="Gomez Garrido J."/>
        </authorList>
    </citation>
    <scope>NUCLEOTIDE SEQUENCE</scope>
</reference>
<dbReference type="Gene3D" id="3.40.395.10">
    <property type="entry name" value="Adenoviral Proteinase, Chain A"/>
    <property type="match status" value="1"/>
</dbReference>
<evidence type="ECO:0008006" key="2">
    <source>
        <dbReference type="Google" id="ProtNLM"/>
    </source>
</evidence>
<proteinExistence type="predicted"/>
<dbReference type="EMBL" id="HBUF01559414">
    <property type="protein sequence ID" value="CAG6761578.1"/>
    <property type="molecule type" value="Transcribed_RNA"/>
</dbReference>
<organism evidence="1">
    <name type="scientific">Cacopsylla melanoneura</name>
    <dbReference type="NCBI Taxonomy" id="428564"/>
    <lineage>
        <taxon>Eukaryota</taxon>
        <taxon>Metazoa</taxon>
        <taxon>Ecdysozoa</taxon>
        <taxon>Arthropoda</taxon>
        <taxon>Hexapoda</taxon>
        <taxon>Insecta</taxon>
        <taxon>Pterygota</taxon>
        <taxon>Neoptera</taxon>
        <taxon>Paraneoptera</taxon>
        <taxon>Hemiptera</taxon>
        <taxon>Sternorrhyncha</taxon>
        <taxon>Psylloidea</taxon>
        <taxon>Psyllidae</taxon>
        <taxon>Psyllinae</taxon>
        <taxon>Cacopsylla</taxon>
    </lineage>
</organism>